<evidence type="ECO:0000256" key="1">
    <source>
        <dbReference type="SAM" id="MobiDB-lite"/>
    </source>
</evidence>
<name>A0A075B0L8_ROZAC</name>
<dbReference type="GO" id="GO:0001097">
    <property type="term" value="F:TFIIH-class transcription factor complex binding"/>
    <property type="evidence" value="ECO:0007669"/>
    <property type="project" value="TreeGrafter"/>
</dbReference>
<evidence type="ECO:0000313" key="2">
    <source>
        <dbReference type="EMBL" id="EPZ34356.1"/>
    </source>
</evidence>
<dbReference type="Proteomes" id="UP000030755">
    <property type="component" value="Unassembled WGS sequence"/>
</dbReference>
<organism evidence="2 3">
    <name type="scientific">Rozella allomycis (strain CSF55)</name>
    <dbReference type="NCBI Taxonomy" id="988480"/>
    <lineage>
        <taxon>Eukaryota</taxon>
        <taxon>Fungi</taxon>
        <taxon>Fungi incertae sedis</taxon>
        <taxon>Cryptomycota</taxon>
        <taxon>Cryptomycota incertae sedis</taxon>
        <taxon>Rozella</taxon>
    </lineage>
</organism>
<dbReference type="STRING" id="988480.A0A075B0L8"/>
<feature type="region of interest" description="Disordered" evidence="1">
    <location>
        <begin position="132"/>
        <end position="154"/>
    </location>
</feature>
<keyword evidence="3" id="KW-1185">Reference proteome</keyword>
<dbReference type="GO" id="GO:0006367">
    <property type="term" value="P:transcription initiation at RNA polymerase II promoter"/>
    <property type="evidence" value="ECO:0007669"/>
    <property type="project" value="InterPro"/>
</dbReference>
<dbReference type="GO" id="GO:0005673">
    <property type="term" value="C:transcription factor TFIIE complex"/>
    <property type="evidence" value="ECO:0007669"/>
    <property type="project" value="InterPro"/>
</dbReference>
<dbReference type="PANTHER" id="PTHR12716:SF8">
    <property type="entry name" value="TRANSCRIPTION INITIATION FACTOR IIE SUBUNIT BETA"/>
    <property type="match status" value="1"/>
</dbReference>
<dbReference type="EMBL" id="KE560959">
    <property type="protein sequence ID" value="EPZ34356.1"/>
    <property type="molecule type" value="Genomic_DNA"/>
</dbReference>
<reference evidence="2 3" key="1">
    <citation type="journal article" date="2013" name="Curr. Biol.">
        <title>Shared signatures of parasitism and phylogenomics unite Cryptomycota and microsporidia.</title>
        <authorList>
            <person name="James T.Y."/>
            <person name="Pelin A."/>
            <person name="Bonen L."/>
            <person name="Ahrendt S."/>
            <person name="Sain D."/>
            <person name="Corradi N."/>
            <person name="Stajich J.E."/>
        </authorList>
    </citation>
    <scope>NUCLEOTIDE SEQUENCE [LARGE SCALE GENOMIC DNA]</scope>
    <source>
        <strain evidence="2 3">CSF55</strain>
    </source>
</reference>
<dbReference type="AlphaFoldDB" id="A0A075B0L8"/>
<evidence type="ECO:0000313" key="3">
    <source>
        <dbReference type="Proteomes" id="UP000030755"/>
    </source>
</evidence>
<accession>A0A075B0L8</accession>
<dbReference type="OrthoDB" id="3907302at2759"/>
<proteinExistence type="predicted"/>
<dbReference type="HOGENOM" id="CLU_1603671_0_0_1"/>
<gene>
    <name evidence="2" type="ORF">O9G_000543</name>
</gene>
<sequence length="166" mass="19184">MTKELVEALMQSNRIRMKDEKFLFEPAYGIRTRDQLLQVVRQLSKEGGFEVTRIANDVLFDINVAVDVAFQSNLVYCITSSKEKVIFYNSKPHLKSVDEMFLEKWNSINVPATDLDLQNELEILGHSSIKETDNRKSTIPTKEKKAPSRKRRTKISNTHLQDLLDL</sequence>
<protein>
    <recommendedName>
        <fullName evidence="4">Transcription initiation factor IIE subunit beta</fullName>
    </recommendedName>
</protein>
<dbReference type="PANTHER" id="PTHR12716">
    <property type="entry name" value="TRANSCRIPTION INITIATION FACTOR IIE, BETA SUBUNIT"/>
    <property type="match status" value="1"/>
</dbReference>
<dbReference type="InterPro" id="IPR016656">
    <property type="entry name" value="TFIIE-bsu"/>
</dbReference>
<evidence type="ECO:0008006" key="4">
    <source>
        <dbReference type="Google" id="ProtNLM"/>
    </source>
</evidence>
<feature type="compositionally biased region" description="Basic and acidic residues" evidence="1">
    <location>
        <begin position="132"/>
        <end position="146"/>
    </location>
</feature>